<keyword evidence="1" id="KW-0812">Transmembrane</keyword>
<gene>
    <name evidence="3" type="ORF">K5I29_11120</name>
</gene>
<sequence length="278" mass="32122">MNKIAFLFLAILAMACKNGETHFADEDVVLVSMENTEIPDIDEVRFTEPEVVKNESKVESSQNLVNKQIIESDIYINTKNLTAAQKQIETLIKQAKAEVSEESTSNKSLQLTLYVPRSTYSAFMDAFSDANFDGIERKSTRITNITKEYYELKNQLNSDDILLTKYQELLKKSTAIDETLTIYERIENLERQQRNHNNNMAYYNKMQAYNLVTINVYKTYEGNFQPVSFGKKISNSFVWGWELIQAAFFGIISIWPLLLIGFLTYYGIKKIRSKKKKS</sequence>
<evidence type="ECO:0000256" key="1">
    <source>
        <dbReference type="SAM" id="Phobius"/>
    </source>
</evidence>
<evidence type="ECO:0000313" key="4">
    <source>
        <dbReference type="Proteomes" id="UP001163328"/>
    </source>
</evidence>
<feature type="transmembrane region" description="Helical" evidence="1">
    <location>
        <begin position="243"/>
        <end position="268"/>
    </location>
</feature>
<name>A0ABY6LZP0_9FLAO</name>
<keyword evidence="4" id="KW-1185">Reference proteome</keyword>
<feature type="domain" description="DUF4349" evidence="2">
    <location>
        <begin position="69"/>
        <end position="262"/>
    </location>
</feature>
<dbReference type="RefSeq" id="WP_264433371.1">
    <property type="nucleotide sequence ID" value="NZ_CP081495.1"/>
</dbReference>
<dbReference type="EMBL" id="CP081495">
    <property type="protein sequence ID" value="UYW01032.1"/>
    <property type="molecule type" value="Genomic_DNA"/>
</dbReference>
<accession>A0ABY6LZP0</accession>
<organism evidence="3 4">
    <name type="scientific">Flavobacterium agricola</name>
    <dbReference type="NCBI Taxonomy" id="2870839"/>
    <lineage>
        <taxon>Bacteria</taxon>
        <taxon>Pseudomonadati</taxon>
        <taxon>Bacteroidota</taxon>
        <taxon>Flavobacteriia</taxon>
        <taxon>Flavobacteriales</taxon>
        <taxon>Flavobacteriaceae</taxon>
        <taxon>Flavobacterium</taxon>
    </lineage>
</organism>
<reference evidence="3" key="1">
    <citation type="submission" date="2021-08" db="EMBL/GenBank/DDBJ databases">
        <title>Flavobacterium sp. strain CC-SYL302.</title>
        <authorList>
            <person name="Lin S.-Y."/>
            <person name="Lee T.-H."/>
            <person name="Young C.-C."/>
        </authorList>
    </citation>
    <scope>NUCLEOTIDE SEQUENCE</scope>
    <source>
        <strain evidence="3">CC-SYL302</strain>
    </source>
</reference>
<protein>
    <submittedName>
        <fullName evidence="3">DUF4349 domain-containing protein</fullName>
    </submittedName>
</protein>
<keyword evidence="1" id="KW-1133">Transmembrane helix</keyword>
<evidence type="ECO:0000313" key="3">
    <source>
        <dbReference type="EMBL" id="UYW01032.1"/>
    </source>
</evidence>
<dbReference type="InterPro" id="IPR025645">
    <property type="entry name" value="DUF4349"/>
</dbReference>
<dbReference type="PROSITE" id="PS51257">
    <property type="entry name" value="PROKAR_LIPOPROTEIN"/>
    <property type="match status" value="1"/>
</dbReference>
<proteinExistence type="predicted"/>
<keyword evidence="1" id="KW-0472">Membrane</keyword>
<dbReference type="Proteomes" id="UP001163328">
    <property type="component" value="Chromosome"/>
</dbReference>
<evidence type="ECO:0000259" key="2">
    <source>
        <dbReference type="Pfam" id="PF14257"/>
    </source>
</evidence>
<dbReference type="Pfam" id="PF14257">
    <property type="entry name" value="DUF4349"/>
    <property type="match status" value="1"/>
</dbReference>